<evidence type="ECO:0000256" key="6">
    <source>
        <dbReference type="ARBA" id="ARBA00022617"/>
    </source>
</evidence>
<comment type="cofactor">
    <cofactor evidence="1 16">
        <name>heme</name>
        <dbReference type="ChEBI" id="CHEBI:30413"/>
    </cofactor>
</comment>
<evidence type="ECO:0000256" key="7">
    <source>
        <dbReference type="ARBA" id="ARBA00022692"/>
    </source>
</evidence>
<feature type="binding site" description="axial binding residue" evidence="16">
    <location>
        <position position="418"/>
    </location>
    <ligand>
        <name>heme</name>
        <dbReference type="ChEBI" id="CHEBI:30413"/>
    </ligand>
    <ligandPart>
        <name>Fe</name>
        <dbReference type="ChEBI" id="CHEBI:18248"/>
    </ligandPart>
</feature>
<keyword evidence="11" id="KW-1133">Transmembrane helix</keyword>
<organism evidence="18 19">
    <name type="scientific">Heterostelium pallidum (strain ATCC 26659 / Pp 5 / PN500)</name>
    <name type="common">Cellular slime mold</name>
    <name type="synonym">Polysphondylium pallidum</name>
    <dbReference type="NCBI Taxonomy" id="670386"/>
    <lineage>
        <taxon>Eukaryota</taxon>
        <taxon>Amoebozoa</taxon>
        <taxon>Evosea</taxon>
        <taxon>Eumycetozoa</taxon>
        <taxon>Dictyostelia</taxon>
        <taxon>Acytosteliales</taxon>
        <taxon>Acytosteliaceae</taxon>
        <taxon>Heterostelium</taxon>
    </lineage>
</organism>
<dbReference type="GO" id="GO:0016705">
    <property type="term" value="F:oxidoreductase activity, acting on paired donors, with incorporation or reduction of molecular oxygen"/>
    <property type="evidence" value="ECO:0007669"/>
    <property type="project" value="InterPro"/>
</dbReference>
<dbReference type="PRINTS" id="PR00463">
    <property type="entry name" value="EP450I"/>
</dbReference>
<keyword evidence="12 17" id="KW-0560">Oxidoreductase</keyword>
<evidence type="ECO:0000256" key="12">
    <source>
        <dbReference type="ARBA" id="ARBA00023002"/>
    </source>
</evidence>
<dbReference type="EMBL" id="ADBJ01000008">
    <property type="protein sequence ID" value="EFA85204.1"/>
    <property type="molecule type" value="Genomic_DNA"/>
</dbReference>
<evidence type="ECO:0000256" key="4">
    <source>
        <dbReference type="ARBA" id="ARBA00004406"/>
    </source>
</evidence>
<keyword evidence="19" id="KW-1185">Reference proteome</keyword>
<proteinExistence type="inferred from homology"/>
<evidence type="ECO:0000256" key="10">
    <source>
        <dbReference type="ARBA" id="ARBA00022848"/>
    </source>
</evidence>
<evidence type="ECO:0000256" key="1">
    <source>
        <dbReference type="ARBA" id="ARBA00001971"/>
    </source>
</evidence>
<evidence type="ECO:0000256" key="2">
    <source>
        <dbReference type="ARBA" id="ARBA00004167"/>
    </source>
</evidence>
<dbReference type="PANTHER" id="PTHR24303">
    <property type="entry name" value="HEME-BINDING MONOOXYGENASE FAMILY"/>
    <property type="match status" value="1"/>
</dbReference>
<dbReference type="PRINTS" id="PR00385">
    <property type="entry name" value="P450"/>
</dbReference>
<keyword evidence="9" id="KW-0256">Endoplasmic reticulum</keyword>
<name>D3B1N0_HETP5</name>
<dbReference type="GO" id="GO:0020037">
    <property type="term" value="F:heme binding"/>
    <property type="evidence" value="ECO:0007669"/>
    <property type="project" value="InterPro"/>
</dbReference>
<dbReference type="SUPFAM" id="SSF48264">
    <property type="entry name" value="Cytochrome P450"/>
    <property type="match status" value="1"/>
</dbReference>
<comment type="caution">
    <text evidence="18">The sequence shown here is derived from an EMBL/GenBank/DDBJ whole genome shotgun (WGS) entry which is preliminary data.</text>
</comment>
<gene>
    <name evidence="18" type="primary">CYP516A1</name>
    <name evidence="18" type="ORF">PPL_02204</name>
</gene>
<evidence type="ECO:0000256" key="13">
    <source>
        <dbReference type="ARBA" id="ARBA00023004"/>
    </source>
</evidence>
<evidence type="ECO:0000256" key="11">
    <source>
        <dbReference type="ARBA" id="ARBA00022989"/>
    </source>
</evidence>
<evidence type="ECO:0000313" key="18">
    <source>
        <dbReference type="EMBL" id="EFA85204.1"/>
    </source>
</evidence>
<keyword evidence="8 16" id="KW-0479">Metal-binding</keyword>
<sequence>MIVPILYKRRSDMPPGPIPLPVVGNLFQVGTKPHISLLNLSHIYGGAMTLFLGKVQSVVITDPEYIKEVFVNQSDYTTDRFLSNTTQIIGNNIDLLFSNGDYWKRLRFILASCFIKMKSHLSIIEKIQTETFRLTDAFQPFVETGEPVSPRKFFKIFTLNIIMKLLFDEIVGYNEKEENDVIEAVTWVEHELAVGNIPDLLPFLSVFFNSSREKLKKSLEKVWVYSKAAITRHRQALAKNPNRCDDLMDMILIEIAKSEDPDFFTDEGISRISTDLLLSGTETSSSTLEWLFLFLMNYPHYMLKIKEELSKVCAPSERIKLTHRQSTPFLVACIKEVLRIRPVGALSLPRYASRDLTVGPYTIPKGTQLLMNVYGLAMSPKFWEDPEEFRPERWMNENNVSTGNDYKNLAFGIGSRSCIGSNLAKDEMYLAAANLLHQYNFKPANVDPKTDRLPEDGHFGIALSCTEYKFYVSNADSPNSTITQHA</sequence>
<dbReference type="RefSeq" id="XP_020437313.1">
    <property type="nucleotide sequence ID" value="XM_020573196.1"/>
</dbReference>
<evidence type="ECO:0000256" key="9">
    <source>
        <dbReference type="ARBA" id="ARBA00022824"/>
    </source>
</evidence>
<protein>
    <submittedName>
        <fullName evidence="18">Cytochrome P450 family protein</fullName>
    </submittedName>
</protein>
<keyword evidence="14 17" id="KW-0503">Monooxygenase</keyword>
<evidence type="ECO:0000256" key="17">
    <source>
        <dbReference type="RuleBase" id="RU000461"/>
    </source>
</evidence>
<evidence type="ECO:0000256" key="15">
    <source>
        <dbReference type="ARBA" id="ARBA00023136"/>
    </source>
</evidence>
<dbReference type="PANTHER" id="PTHR24303:SF31">
    <property type="entry name" value="CYTOCHROME P450 307A1-RELATED"/>
    <property type="match status" value="1"/>
</dbReference>
<dbReference type="GO" id="GO:0004497">
    <property type="term" value="F:monooxygenase activity"/>
    <property type="evidence" value="ECO:0007669"/>
    <property type="project" value="UniProtKB-KW"/>
</dbReference>
<evidence type="ECO:0000256" key="8">
    <source>
        <dbReference type="ARBA" id="ARBA00022723"/>
    </source>
</evidence>
<evidence type="ECO:0000256" key="3">
    <source>
        <dbReference type="ARBA" id="ARBA00004174"/>
    </source>
</evidence>
<keyword evidence="13 16" id="KW-0408">Iron</keyword>
<dbReference type="InterPro" id="IPR001128">
    <property type="entry name" value="Cyt_P450"/>
</dbReference>
<keyword evidence="15" id="KW-0472">Membrane</keyword>
<dbReference type="CDD" id="cd20617">
    <property type="entry name" value="CYP1_2-like"/>
    <property type="match status" value="1"/>
</dbReference>
<comment type="subcellular location">
    <subcellularLocation>
        <location evidence="4">Endoplasmic reticulum membrane</location>
        <topology evidence="4">Peripheral membrane protein</topology>
    </subcellularLocation>
    <subcellularLocation>
        <location evidence="2">Membrane</location>
        <topology evidence="2">Single-pass membrane protein</topology>
    </subcellularLocation>
    <subcellularLocation>
        <location evidence="3">Microsome membrane</location>
        <topology evidence="3">Peripheral membrane protein</topology>
    </subcellularLocation>
</comment>
<dbReference type="InParanoid" id="D3B1N0"/>
<dbReference type="FunFam" id="1.10.630.10:FF:000238">
    <property type="entry name" value="Cytochrome P450 2A6"/>
    <property type="match status" value="1"/>
</dbReference>
<keyword evidence="7" id="KW-0812">Transmembrane</keyword>
<evidence type="ECO:0000256" key="16">
    <source>
        <dbReference type="PIRSR" id="PIRSR602401-1"/>
    </source>
</evidence>
<dbReference type="InterPro" id="IPR036396">
    <property type="entry name" value="Cyt_P450_sf"/>
</dbReference>
<dbReference type="AlphaFoldDB" id="D3B1N0"/>
<dbReference type="GO" id="GO:0005506">
    <property type="term" value="F:iron ion binding"/>
    <property type="evidence" value="ECO:0007669"/>
    <property type="project" value="InterPro"/>
</dbReference>
<dbReference type="FunCoup" id="D3B1N0">
    <property type="interactions" value="5"/>
</dbReference>
<dbReference type="PROSITE" id="PS00086">
    <property type="entry name" value="CYTOCHROME_P450"/>
    <property type="match status" value="1"/>
</dbReference>
<dbReference type="Proteomes" id="UP000001396">
    <property type="component" value="Unassembled WGS sequence"/>
</dbReference>
<keyword evidence="6 16" id="KW-0349">Heme</keyword>
<dbReference type="STRING" id="670386.D3B1N0"/>
<evidence type="ECO:0000313" key="19">
    <source>
        <dbReference type="Proteomes" id="UP000001396"/>
    </source>
</evidence>
<dbReference type="OMA" id="ELVYMEC"/>
<comment type="similarity">
    <text evidence="5 17">Belongs to the cytochrome P450 family.</text>
</comment>
<dbReference type="InterPro" id="IPR017972">
    <property type="entry name" value="Cyt_P450_CS"/>
</dbReference>
<dbReference type="InterPro" id="IPR002401">
    <property type="entry name" value="Cyt_P450_E_grp-I"/>
</dbReference>
<dbReference type="Gene3D" id="1.10.630.10">
    <property type="entry name" value="Cytochrome P450"/>
    <property type="match status" value="1"/>
</dbReference>
<reference evidence="18 19" key="1">
    <citation type="journal article" date="2011" name="Genome Res.">
        <title>Phylogeny-wide analysis of social amoeba genomes highlights ancient origins for complex intercellular communication.</title>
        <authorList>
            <person name="Heidel A.J."/>
            <person name="Lawal H.M."/>
            <person name="Felder M."/>
            <person name="Schilde C."/>
            <person name="Helps N.R."/>
            <person name="Tunggal B."/>
            <person name="Rivero F."/>
            <person name="John U."/>
            <person name="Schleicher M."/>
            <person name="Eichinger L."/>
            <person name="Platzer M."/>
            <person name="Noegel A.A."/>
            <person name="Schaap P."/>
            <person name="Gloeckner G."/>
        </authorList>
    </citation>
    <scope>NUCLEOTIDE SEQUENCE [LARGE SCALE GENOMIC DNA]</scope>
    <source>
        <strain evidence="19">ATCC 26659 / Pp 5 / PN500</strain>
    </source>
</reference>
<evidence type="ECO:0000256" key="14">
    <source>
        <dbReference type="ARBA" id="ARBA00023033"/>
    </source>
</evidence>
<keyword evidence="10" id="KW-0492">Microsome</keyword>
<dbReference type="Pfam" id="PF00067">
    <property type="entry name" value="p450"/>
    <property type="match status" value="1"/>
</dbReference>
<accession>D3B1N0</accession>
<dbReference type="GO" id="GO:0005789">
    <property type="term" value="C:endoplasmic reticulum membrane"/>
    <property type="evidence" value="ECO:0007669"/>
    <property type="project" value="UniProtKB-SubCell"/>
</dbReference>
<dbReference type="GeneID" id="31357729"/>
<evidence type="ECO:0000256" key="5">
    <source>
        <dbReference type="ARBA" id="ARBA00010617"/>
    </source>
</evidence>